<evidence type="ECO:0000313" key="3">
    <source>
        <dbReference type="Proteomes" id="UP000566813"/>
    </source>
</evidence>
<sequence>MIRTFALGCSLAAICASPVNAKIVARDIKILMDASDPSHAADVGKTHEARIYYDDSKIDPVSHRVPILHQQHTPMLIPAHPDAAEMPVGNAWLDLGSKPYRYHMAASPAVRLRPDGKPAWAPYAILFDEDTQRMTIRRQSDGGLELSGKYIVGEEEMSGPQVDWVINGKGAPDGRGQAMTNVLPAVGTGSPSPGLPHAPTPPLKVGKSAKLVALRVDVVVDQVAPEDEGMYKVGQADTARIVYDASAVDPKTHTVSILEEAHLIGGKYHPNRETRASVLDMSQRPYRLTYASSVTHGRPLVVLFEGATQRMAMLARPDFHMLIAGKYVINPEPVPYDVNRPED</sequence>
<protein>
    <submittedName>
        <fullName evidence="2">Uncharacterized protein</fullName>
    </submittedName>
</protein>
<dbReference type="RefSeq" id="WP_185662411.1">
    <property type="nucleotide sequence ID" value="NZ_JACLAW010000001.1"/>
</dbReference>
<gene>
    <name evidence="2" type="ORF">H7F51_01400</name>
</gene>
<feature type="chain" id="PRO_5031456917" evidence="1">
    <location>
        <begin position="22"/>
        <end position="343"/>
    </location>
</feature>
<dbReference type="AlphaFoldDB" id="A0A7X1KK57"/>
<comment type="caution">
    <text evidence="2">The sequence shown here is derived from an EMBL/GenBank/DDBJ whole genome shotgun (WGS) entry which is preliminary data.</text>
</comment>
<feature type="signal peptide" evidence="1">
    <location>
        <begin position="1"/>
        <end position="21"/>
    </location>
</feature>
<dbReference type="EMBL" id="JACLAW010000001">
    <property type="protein sequence ID" value="MBC2664167.1"/>
    <property type="molecule type" value="Genomic_DNA"/>
</dbReference>
<evidence type="ECO:0000313" key="2">
    <source>
        <dbReference type="EMBL" id="MBC2664167.1"/>
    </source>
</evidence>
<accession>A0A7X1KK57</accession>
<reference evidence="2 3" key="1">
    <citation type="submission" date="2020-08" db="EMBL/GenBank/DDBJ databases">
        <title>The genome sequence of type strain Novosphingobium flavum NBRC 111647.</title>
        <authorList>
            <person name="Liu Y."/>
        </authorList>
    </citation>
    <scope>NUCLEOTIDE SEQUENCE [LARGE SCALE GENOMIC DNA]</scope>
    <source>
        <strain evidence="2 3">NBRC 111647</strain>
    </source>
</reference>
<proteinExistence type="predicted"/>
<evidence type="ECO:0000256" key="1">
    <source>
        <dbReference type="SAM" id="SignalP"/>
    </source>
</evidence>
<keyword evidence="1" id="KW-0732">Signal</keyword>
<keyword evidence="3" id="KW-1185">Reference proteome</keyword>
<dbReference type="Proteomes" id="UP000566813">
    <property type="component" value="Unassembled WGS sequence"/>
</dbReference>
<organism evidence="2 3">
    <name type="scientific">Novosphingobium flavum</name>
    <dbReference type="NCBI Taxonomy" id="1778672"/>
    <lineage>
        <taxon>Bacteria</taxon>
        <taxon>Pseudomonadati</taxon>
        <taxon>Pseudomonadota</taxon>
        <taxon>Alphaproteobacteria</taxon>
        <taxon>Sphingomonadales</taxon>
        <taxon>Sphingomonadaceae</taxon>
        <taxon>Novosphingobium</taxon>
    </lineage>
</organism>
<name>A0A7X1KK57_9SPHN</name>